<reference evidence="2" key="1">
    <citation type="submission" date="2019-09" db="EMBL/GenBank/DDBJ databases">
        <title>Draft genome information of white flower Hibiscus syriacus.</title>
        <authorList>
            <person name="Kim Y.-M."/>
        </authorList>
    </citation>
    <scope>NUCLEOTIDE SEQUENCE [LARGE SCALE GENOMIC DNA]</scope>
    <source>
        <strain evidence="2">YM2019G1</strain>
    </source>
</reference>
<dbReference type="InterPro" id="IPR008998">
    <property type="entry name" value="Agglutinin"/>
</dbReference>
<dbReference type="CDD" id="cd20216">
    <property type="entry name" value="PFM_HFR-2-like"/>
    <property type="match status" value="1"/>
</dbReference>
<organism evidence="2 3">
    <name type="scientific">Hibiscus syriacus</name>
    <name type="common">Rose of Sharon</name>
    <dbReference type="NCBI Taxonomy" id="106335"/>
    <lineage>
        <taxon>Eukaryota</taxon>
        <taxon>Viridiplantae</taxon>
        <taxon>Streptophyta</taxon>
        <taxon>Embryophyta</taxon>
        <taxon>Tracheophyta</taxon>
        <taxon>Spermatophyta</taxon>
        <taxon>Magnoliopsida</taxon>
        <taxon>eudicotyledons</taxon>
        <taxon>Gunneridae</taxon>
        <taxon>Pentapetalae</taxon>
        <taxon>rosids</taxon>
        <taxon>malvids</taxon>
        <taxon>Malvales</taxon>
        <taxon>Malvaceae</taxon>
        <taxon>Malvoideae</taxon>
        <taxon>Hibiscus</taxon>
    </lineage>
</organism>
<dbReference type="EMBL" id="VEPZ02001563">
    <property type="protein sequence ID" value="KAE8667907.1"/>
    <property type="molecule type" value="Genomic_DNA"/>
</dbReference>
<dbReference type="PANTHER" id="PTHR39244">
    <property type="entry name" value="NATTERIN-4"/>
    <property type="match status" value="1"/>
</dbReference>
<proteinExistence type="predicted"/>
<dbReference type="InterPro" id="IPR053237">
    <property type="entry name" value="Natterin_C"/>
</dbReference>
<dbReference type="Pfam" id="PF07468">
    <property type="entry name" value="Agglutinin"/>
    <property type="match status" value="2"/>
</dbReference>
<dbReference type="Gene3D" id="2.80.10.50">
    <property type="match status" value="2"/>
</dbReference>
<dbReference type="Proteomes" id="UP000436088">
    <property type="component" value="Unassembled WGS sequence"/>
</dbReference>
<name>A0A6A2Y8W5_HIBSY</name>
<dbReference type="InterPro" id="IPR036242">
    <property type="entry name" value="Agglutinin_dom_sf"/>
</dbReference>
<dbReference type="SUPFAM" id="SSF56973">
    <property type="entry name" value="Aerolisin/ETX pore-forming domain"/>
    <property type="match status" value="1"/>
</dbReference>
<evidence type="ECO:0000259" key="1">
    <source>
        <dbReference type="SMART" id="SM00791"/>
    </source>
</evidence>
<evidence type="ECO:0000313" key="3">
    <source>
        <dbReference type="Proteomes" id="UP000436088"/>
    </source>
</evidence>
<dbReference type="PANTHER" id="PTHR39244:SF5">
    <property type="entry name" value="NATTERIN-3-LIKE"/>
    <property type="match status" value="1"/>
</dbReference>
<protein>
    <recommendedName>
        <fullName evidence="1">Agglutinin domain-containing protein</fullName>
    </recommendedName>
</protein>
<dbReference type="CDD" id="cd00257">
    <property type="entry name" value="beta-trefoil_FSCN-like"/>
    <property type="match status" value="1"/>
</dbReference>
<evidence type="ECO:0000313" key="2">
    <source>
        <dbReference type="EMBL" id="KAE8667907.1"/>
    </source>
</evidence>
<dbReference type="SMART" id="SM00791">
    <property type="entry name" value="Agglutinin"/>
    <property type="match status" value="1"/>
</dbReference>
<accession>A0A6A2Y8W5</accession>
<comment type="caution">
    <text evidence="2">The sequence shown here is derived from an EMBL/GenBank/DDBJ whole genome shotgun (WGS) entry which is preliminary data.</text>
</comment>
<dbReference type="SUPFAM" id="SSF50382">
    <property type="entry name" value="Agglutinin"/>
    <property type="match status" value="2"/>
</dbReference>
<gene>
    <name evidence="2" type="ORF">F3Y22_tig00112354pilonHSYRG00096</name>
</gene>
<sequence length="423" mass="47064">MEFNFIAIKSFQDVGYLSYIRDGGNTDGIVRFMEALVTSPYAKLGVERSSTKGLVHIRSCQSNMYWQRIESSSVADGPWIWATAKEKEEDQSKESCTLFKFIPVDPALNKFRINPGDATHVAFKGDNDKYLFLGNDVTAMFGANDIGEPSVPFEIIPTNDGNIRIKSSKTGKFLRNEIMFIMADSDGTTTDDSWTVFRPVKVDEETIALINLGNKQFCMRVPGLDTLGAMATSVTTAARIRVEEPVLTREIYDVIYDFNNARVYDQTVLVVAQNSAANFTDQSSTLDVKLAYTDTKTSSWKTDFSLTLGMKTSIEIGVPLIFDGSIEMSAEVRSGVEWGKSFETSTNLEVVNSVIVPPMTKVTVNLVATKGLCDIPFSFMQRDTLYDGRPVLTEVQGGTYFGSNYYNHKFETRAEDLPPVTKL</sequence>
<feature type="domain" description="Agglutinin" evidence="1">
    <location>
        <begin position="119"/>
        <end position="244"/>
    </location>
</feature>
<keyword evidence="3" id="KW-1185">Reference proteome</keyword>
<dbReference type="Gene3D" id="2.170.15.10">
    <property type="entry name" value="Proaerolysin, chain A, domain 3"/>
    <property type="match status" value="1"/>
</dbReference>
<dbReference type="AlphaFoldDB" id="A0A6A2Y8W5"/>